<dbReference type="EMBL" id="JBHTGP010000006">
    <property type="protein sequence ID" value="MFD0685718.1"/>
    <property type="molecule type" value="Genomic_DNA"/>
</dbReference>
<feature type="compositionally biased region" description="Basic residues" evidence="1">
    <location>
        <begin position="1"/>
        <end position="12"/>
    </location>
</feature>
<name>A0ABW2XK79_9ACTN</name>
<evidence type="ECO:0000313" key="4">
    <source>
        <dbReference type="EMBL" id="MFD0685718.1"/>
    </source>
</evidence>
<keyword evidence="2" id="KW-0812">Transmembrane</keyword>
<sequence>MRVVPRRSKGRPRKEEPERPSSPSSGLPDGPGGAREDAAEAFESVRIIEPPSKRPDARPPTPAEALGQSWPSPPEEAPPADAAAEPAAPPSPASSGTTTPGPGPRASGREPGVSGRESGSPSRGPGASGAPDGPTQPLGISAATTGPAKGIAPSLRKAEKPERRLGGAGEESRPSLLKSEKATAPLTGGAGLTAATPVPDPVSDADRRRRERVAQRRRAAADAKRSRAERRRTGATRAPVPAARAADQHRSAMLIMVLTLGLLIAAVVVTGSMIAASMRTQPVTLASPLHVYPVTQATPGQCPAGTQGITGQAGTGPTCYRLSQGIAIHKVSDLRVQRARGTSGYDVAVTLRPVDRRAFADLTRATVGRDLAFVVGNRLVTLPRVDMAILDGKVVVTGPPDRAAADKLVRELKGR</sequence>
<evidence type="ECO:0000313" key="5">
    <source>
        <dbReference type="Proteomes" id="UP001597063"/>
    </source>
</evidence>
<evidence type="ECO:0000259" key="3">
    <source>
        <dbReference type="Pfam" id="PF22599"/>
    </source>
</evidence>
<feature type="compositionally biased region" description="Low complexity" evidence="1">
    <location>
        <begin position="182"/>
        <end position="197"/>
    </location>
</feature>
<evidence type="ECO:0000256" key="2">
    <source>
        <dbReference type="SAM" id="Phobius"/>
    </source>
</evidence>
<feature type="compositionally biased region" description="Low complexity" evidence="1">
    <location>
        <begin position="93"/>
        <end position="133"/>
    </location>
</feature>
<keyword evidence="2" id="KW-1133">Transmembrane helix</keyword>
<feature type="compositionally biased region" description="Basic and acidic residues" evidence="1">
    <location>
        <begin position="204"/>
        <end position="226"/>
    </location>
</feature>
<feature type="domain" description="SecDF P1 head subdomain" evidence="3">
    <location>
        <begin position="329"/>
        <end position="412"/>
    </location>
</feature>
<feature type="compositionally biased region" description="Basic and acidic residues" evidence="1">
    <location>
        <begin position="156"/>
        <end position="181"/>
    </location>
</feature>
<gene>
    <name evidence="4" type="ORF">ACFQZM_14530</name>
</gene>
<dbReference type="RefSeq" id="WP_378322695.1">
    <property type="nucleotide sequence ID" value="NZ_JBHTGP010000006.1"/>
</dbReference>
<dbReference type="Pfam" id="PF22599">
    <property type="entry name" value="SecDF_P1_head"/>
    <property type="match status" value="1"/>
</dbReference>
<protein>
    <recommendedName>
        <fullName evidence="3">SecDF P1 head subdomain domain-containing protein</fullName>
    </recommendedName>
</protein>
<dbReference type="Proteomes" id="UP001597063">
    <property type="component" value="Unassembled WGS sequence"/>
</dbReference>
<keyword evidence="2" id="KW-0472">Membrane</keyword>
<organism evidence="4 5">
    <name type="scientific">Actinomadura fibrosa</name>
    <dbReference type="NCBI Taxonomy" id="111802"/>
    <lineage>
        <taxon>Bacteria</taxon>
        <taxon>Bacillati</taxon>
        <taxon>Actinomycetota</taxon>
        <taxon>Actinomycetes</taxon>
        <taxon>Streptosporangiales</taxon>
        <taxon>Thermomonosporaceae</taxon>
        <taxon>Actinomadura</taxon>
    </lineage>
</organism>
<accession>A0ABW2XK79</accession>
<keyword evidence="5" id="KW-1185">Reference proteome</keyword>
<feature type="compositionally biased region" description="Low complexity" evidence="1">
    <location>
        <begin position="235"/>
        <end position="244"/>
    </location>
</feature>
<proteinExistence type="predicted"/>
<dbReference type="InterPro" id="IPR054384">
    <property type="entry name" value="SecDF_P1_head"/>
</dbReference>
<reference evidence="5" key="1">
    <citation type="journal article" date="2019" name="Int. J. Syst. Evol. Microbiol.">
        <title>The Global Catalogue of Microorganisms (GCM) 10K type strain sequencing project: providing services to taxonomists for standard genome sequencing and annotation.</title>
        <authorList>
            <consortium name="The Broad Institute Genomics Platform"/>
            <consortium name="The Broad Institute Genome Sequencing Center for Infectious Disease"/>
            <person name="Wu L."/>
            <person name="Ma J."/>
        </authorList>
    </citation>
    <scope>NUCLEOTIDE SEQUENCE [LARGE SCALE GENOMIC DNA]</scope>
    <source>
        <strain evidence="5">JCM 9371</strain>
    </source>
</reference>
<feature type="transmembrane region" description="Helical" evidence="2">
    <location>
        <begin position="254"/>
        <end position="278"/>
    </location>
</feature>
<comment type="caution">
    <text evidence="4">The sequence shown here is derived from an EMBL/GenBank/DDBJ whole genome shotgun (WGS) entry which is preliminary data.</text>
</comment>
<feature type="region of interest" description="Disordered" evidence="1">
    <location>
        <begin position="1"/>
        <end position="244"/>
    </location>
</feature>
<evidence type="ECO:0000256" key="1">
    <source>
        <dbReference type="SAM" id="MobiDB-lite"/>
    </source>
</evidence>
<dbReference type="Gene3D" id="3.30.1360.200">
    <property type="match status" value="1"/>
</dbReference>